<sequence>MFTTRLLACSAVAFALVSVAVPVQAQTKKELVQKLLQLQQPGIEALARNIAEQPAAQLMNEAGQLLKTQVPEAKRQAAAKAIEADIKKYLDEATPLVRDRAVKLAPSTLGAVMEEKFSEDELKQIIAWLESPVSKKYQQSLPDLQKSLAQKLVDDTRPSVEPKIRQLQANIRKQLGIAEPAAGSASAPGTAAKPKK</sequence>
<accession>A0A0G3BQZ4</accession>
<organism evidence="3 4">
    <name type="scientific">Caldimonas brevitalea</name>
    <dbReference type="NCBI Taxonomy" id="413882"/>
    <lineage>
        <taxon>Bacteria</taxon>
        <taxon>Pseudomonadati</taxon>
        <taxon>Pseudomonadota</taxon>
        <taxon>Betaproteobacteria</taxon>
        <taxon>Burkholderiales</taxon>
        <taxon>Sphaerotilaceae</taxon>
        <taxon>Caldimonas</taxon>
    </lineage>
</organism>
<dbReference type="Pfam" id="PF09832">
    <property type="entry name" value="DUF2059"/>
    <property type="match status" value="1"/>
</dbReference>
<keyword evidence="1" id="KW-0732">Signal</keyword>
<dbReference type="KEGG" id="pbh:AAW51_3727"/>
<reference evidence="3 4" key="1">
    <citation type="submission" date="2015-05" db="EMBL/GenBank/DDBJ databases">
        <authorList>
            <person name="Tang B."/>
            <person name="Yu Y."/>
        </authorList>
    </citation>
    <scope>NUCLEOTIDE SEQUENCE [LARGE SCALE GENOMIC DNA]</scope>
    <source>
        <strain evidence="3 4">DSM 7029</strain>
    </source>
</reference>
<dbReference type="Proteomes" id="UP000035352">
    <property type="component" value="Chromosome"/>
</dbReference>
<dbReference type="InterPro" id="IPR018637">
    <property type="entry name" value="DUF2059"/>
</dbReference>
<feature type="signal peptide" evidence="1">
    <location>
        <begin position="1"/>
        <end position="25"/>
    </location>
</feature>
<dbReference type="OrthoDB" id="8902809at2"/>
<feature type="domain" description="DUF2059" evidence="2">
    <location>
        <begin position="114"/>
        <end position="152"/>
    </location>
</feature>
<keyword evidence="4" id="KW-1185">Reference proteome</keyword>
<evidence type="ECO:0000256" key="1">
    <source>
        <dbReference type="SAM" id="SignalP"/>
    </source>
</evidence>
<dbReference type="RefSeq" id="WP_157359958.1">
    <property type="nucleotide sequence ID" value="NZ_CP011371.1"/>
</dbReference>
<evidence type="ECO:0000313" key="4">
    <source>
        <dbReference type="Proteomes" id="UP000035352"/>
    </source>
</evidence>
<evidence type="ECO:0000313" key="3">
    <source>
        <dbReference type="EMBL" id="AKJ30418.1"/>
    </source>
</evidence>
<feature type="chain" id="PRO_5005183812" description="DUF2059 domain-containing protein" evidence="1">
    <location>
        <begin position="26"/>
        <end position="196"/>
    </location>
</feature>
<gene>
    <name evidence="3" type="ORF">AAW51_3727</name>
</gene>
<proteinExistence type="predicted"/>
<dbReference type="AlphaFoldDB" id="A0A0G3BQZ4"/>
<dbReference type="EMBL" id="CP011371">
    <property type="protein sequence ID" value="AKJ30418.1"/>
    <property type="molecule type" value="Genomic_DNA"/>
</dbReference>
<protein>
    <recommendedName>
        <fullName evidence="2">DUF2059 domain-containing protein</fullName>
    </recommendedName>
</protein>
<evidence type="ECO:0000259" key="2">
    <source>
        <dbReference type="Pfam" id="PF09832"/>
    </source>
</evidence>
<name>A0A0G3BQZ4_9BURK</name>
<dbReference type="STRING" id="413882.AAW51_3727"/>